<reference evidence="13 14" key="1">
    <citation type="submission" date="2016-12" db="EMBL/GenBank/DDBJ databases">
        <title>Trade-off between light-utilization and light-protection in marine flavobacteria.</title>
        <authorList>
            <person name="Kumagai Y."/>
            <person name="Yoshizawa S."/>
            <person name="Kogure K."/>
            <person name="Iwasaki W."/>
        </authorList>
    </citation>
    <scope>NUCLEOTIDE SEQUENCE [LARGE SCALE GENOMIC DNA]</scope>
    <source>
        <strain evidence="13 14">NBRC 108759</strain>
    </source>
</reference>
<gene>
    <name evidence="13" type="ORF">BTO18_01430</name>
</gene>
<dbReference type="PANTHER" id="PTHR13966:SF5">
    <property type="entry name" value="ENDONUCLEASE G, MITOCHONDRIAL"/>
    <property type="match status" value="1"/>
</dbReference>
<dbReference type="Gene3D" id="3.40.570.10">
    <property type="entry name" value="Extracellular Endonuclease, subunit A"/>
    <property type="match status" value="1"/>
</dbReference>
<dbReference type="InterPro" id="IPR040255">
    <property type="entry name" value="Non-specific_endonuclease"/>
</dbReference>
<evidence type="ECO:0000313" key="14">
    <source>
        <dbReference type="Proteomes" id="UP000238882"/>
    </source>
</evidence>
<keyword evidence="5 10" id="KW-0255">Endonuclease</keyword>
<dbReference type="InterPro" id="IPR044925">
    <property type="entry name" value="His-Me_finger_sf"/>
</dbReference>
<comment type="cofactor">
    <cofactor evidence="1 10">
        <name>Mg(2+)</name>
        <dbReference type="ChEBI" id="CHEBI:18420"/>
    </cofactor>
</comment>
<feature type="active site" description="Proton acceptor" evidence="8">
    <location>
        <position position="84"/>
    </location>
</feature>
<evidence type="ECO:0000256" key="4">
    <source>
        <dbReference type="ARBA" id="ARBA00022723"/>
    </source>
</evidence>
<accession>A0A2S7WU64</accession>
<feature type="domain" description="DNA/RNA non-specific endonuclease/pyrophosphatase/phosphodiesterase" evidence="12">
    <location>
        <begin position="23"/>
        <end position="233"/>
    </location>
</feature>
<keyword evidence="4 9" id="KW-0479">Metal-binding</keyword>
<dbReference type="AlphaFoldDB" id="A0A2S7WU64"/>
<dbReference type="SMART" id="SM00892">
    <property type="entry name" value="Endonuclease_NS"/>
    <property type="match status" value="1"/>
</dbReference>
<dbReference type="RefSeq" id="WP_170063215.1">
    <property type="nucleotide sequence ID" value="NZ_MSCN01000001.1"/>
</dbReference>
<dbReference type="InterPro" id="IPR001604">
    <property type="entry name" value="Endo_G_ENPP1-like_dom"/>
</dbReference>
<evidence type="ECO:0000256" key="7">
    <source>
        <dbReference type="ARBA" id="ARBA00022842"/>
    </source>
</evidence>
<keyword evidence="3 10" id="KW-0540">Nuclease</keyword>
<keyword evidence="6 10" id="KW-0378">Hydrolase</keyword>
<dbReference type="SUPFAM" id="SSF54060">
    <property type="entry name" value="His-Me finger endonucleases"/>
    <property type="match status" value="1"/>
</dbReference>
<dbReference type="EC" id="3.1.30.-" evidence="10"/>
<evidence type="ECO:0000256" key="5">
    <source>
        <dbReference type="ARBA" id="ARBA00022759"/>
    </source>
</evidence>
<evidence type="ECO:0000313" key="13">
    <source>
        <dbReference type="EMBL" id="PQJ80862.1"/>
    </source>
</evidence>
<dbReference type="GO" id="GO:0046872">
    <property type="term" value="F:metal ion binding"/>
    <property type="evidence" value="ECO:0007669"/>
    <property type="project" value="UniProtKB-KW"/>
</dbReference>
<dbReference type="InterPro" id="IPR018524">
    <property type="entry name" value="DNA/RNA_endonuclease_AS"/>
</dbReference>
<dbReference type="EMBL" id="MSCN01000001">
    <property type="protein sequence ID" value="PQJ80862.1"/>
    <property type="molecule type" value="Genomic_DNA"/>
</dbReference>
<proteinExistence type="inferred from homology"/>
<sequence>MIDASNLKKETRYGLPAADQILFNRHYVLGYSYYFRQAKWALEIVDKDKTQIQRIENFRPDYRIPERFRADLANYLNSGYDRGHLVSSANQIETQLQNSETFLLSNMSPQNPSFNKGVWKRLENAVRVLNETKNILETYVISGPLFLFDQEVKVIESKKEEGVTLPIPHAYFKSVLTENHRGTLRIWSFIIPNEPIDLDDPKFEDGVLEHFQVATTKIEKISGLFLWESLVGTKITRDKKKIRKMWKYN</sequence>
<evidence type="ECO:0000256" key="2">
    <source>
        <dbReference type="ARBA" id="ARBA00010052"/>
    </source>
</evidence>
<comment type="similarity">
    <text evidence="2 10">Belongs to the DNA/RNA non-specific endonuclease family.</text>
</comment>
<dbReference type="SMART" id="SM00477">
    <property type="entry name" value="NUC"/>
    <property type="match status" value="1"/>
</dbReference>
<evidence type="ECO:0000256" key="9">
    <source>
        <dbReference type="PIRSR" id="PIRSR640255-2"/>
    </source>
</evidence>
<evidence type="ECO:0000259" key="12">
    <source>
        <dbReference type="SMART" id="SM00892"/>
    </source>
</evidence>
<evidence type="ECO:0000259" key="11">
    <source>
        <dbReference type="SMART" id="SM00477"/>
    </source>
</evidence>
<dbReference type="Proteomes" id="UP000238882">
    <property type="component" value="Unassembled WGS sequence"/>
</dbReference>
<evidence type="ECO:0000256" key="6">
    <source>
        <dbReference type="ARBA" id="ARBA00022801"/>
    </source>
</evidence>
<feature type="domain" description="ENPP1-3/EXOG-like endonuclease/phosphodiesterase" evidence="11">
    <location>
        <begin position="24"/>
        <end position="233"/>
    </location>
</feature>
<keyword evidence="14" id="KW-1185">Reference proteome</keyword>
<dbReference type="InterPro" id="IPR020821">
    <property type="entry name" value="ENPP1-3/EXOG-like_nuc-like"/>
</dbReference>
<dbReference type="GO" id="GO:0003676">
    <property type="term" value="F:nucleic acid binding"/>
    <property type="evidence" value="ECO:0007669"/>
    <property type="project" value="InterPro"/>
</dbReference>
<dbReference type="CDD" id="cd00091">
    <property type="entry name" value="NUC"/>
    <property type="match status" value="1"/>
</dbReference>
<dbReference type="PROSITE" id="PS01070">
    <property type="entry name" value="NUCLEASE_NON_SPEC"/>
    <property type="match status" value="1"/>
</dbReference>
<organism evidence="13 14">
    <name type="scientific">Polaribacter porphyrae</name>
    <dbReference type="NCBI Taxonomy" id="1137780"/>
    <lineage>
        <taxon>Bacteria</taxon>
        <taxon>Pseudomonadati</taxon>
        <taxon>Bacteroidota</taxon>
        <taxon>Flavobacteriia</taxon>
        <taxon>Flavobacteriales</taxon>
        <taxon>Flavobacteriaceae</taxon>
    </lineage>
</organism>
<evidence type="ECO:0000256" key="1">
    <source>
        <dbReference type="ARBA" id="ARBA00001946"/>
    </source>
</evidence>
<dbReference type="InterPro" id="IPR044929">
    <property type="entry name" value="DNA/RNA_non-sp_Endonuclease_sf"/>
</dbReference>
<comment type="caution">
    <text evidence="13">The sequence shown here is derived from an EMBL/GenBank/DDBJ whole genome shotgun (WGS) entry which is preliminary data.</text>
</comment>
<protein>
    <recommendedName>
        <fullName evidence="10">Endonuclease</fullName>
        <ecNumber evidence="10">3.1.30.-</ecNumber>
    </recommendedName>
</protein>
<evidence type="ECO:0000256" key="10">
    <source>
        <dbReference type="RuleBase" id="RU366055"/>
    </source>
</evidence>
<evidence type="ECO:0000256" key="8">
    <source>
        <dbReference type="PIRSR" id="PIRSR640255-1"/>
    </source>
</evidence>
<name>A0A2S7WU64_9FLAO</name>
<keyword evidence="7" id="KW-0460">Magnesium</keyword>
<evidence type="ECO:0000256" key="3">
    <source>
        <dbReference type="ARBA" id="ARBA00022722"/>
    </source>
</evidence>
<dbReference type="GO" id="GO:0004521">
    <property type="term" value="F:RNA endonuclease activity"/>
    <property type="evidence" value="ECO:0007669"/>
    <property type="project" value="TreeGrafter"/>
</dbReference>
<dbReference type="Pfam" id="PF01223">
    <property type="entry name" value="Endonuclease_NS"/>
    <property type="match status" value="1"/>
</dbReference>
<dbReference type="GO" id="GO:0000014">
    <property type="term" value="F:single-stranded DNA endodeoxyribonuclease activity"/>
    <property type="evidence" value="ECO:0007669"/>
    <property type="project" value="TreeGrafter"/>
</dbReference>
<feature type="binding site" evidence="9">
    <location>
        <position position="115"/>
    </location>
    <ligand>
        <name>Mg(2+)</name>
        <dbReference type="ChEBI" id="CHEBI:18420"/>
        <note>catalytic</note>
    </ligand>
</feature>
<dbReference type="PANTHER" id="PTHR13966">
    <property type="entry name" value="ENDONUCLEASE RELATED"/>
    <property type="match status" value="1"/>
</dbReference>